<gene>
    <name evidence="9" type="primary">sasA_15</name>
    <name evidence="9" type="ORF">SDC9_07147</name>
</gene>
<feature type="transmembrane region" description="Helical" evidence="6">
    <location>
        <begin position="7"/>
        <end position="28"/>
    </location>
</feature>
<dbReference type="SMART" id="SM00304">
    <property type="entry name" value="HAMP"/>
    <property type="match status" value="1"/>
</dbReference>
<protein>
    <recommendedName>
        <fullName evidence="2">histidine kinase</fullName>
        <ecNumber evidence="2">2.7.13.3</ecNumber>
    </recommendedName>
</protein>
<dbReference type="Gene3D" id="6.10.340.10">
    <property type="match status" value="1"/>
</dbReference>
<comment type="catalytic activity">
    <reaction evidence="1">
        <text>ATP + protein L-histidine = ADP + protein N-phospho-L-histidine.</text>
        <dbReference type="EC" id="2.7.13.3"/>
    </reaction>
</comment>
<dbReference type="InterPro" id="IPR036097">
    <property type="entry name" value="HisK_dim/P_sf"/>
</dbReference>
<evidence type="ECO:0000256" key="3">
    <source>
        <dbReference type="ARBA" id="ARBA00022553"/>
    </source>
</evidence>
<dbReference type="AlphaFoldDB" id="A0A644T3Z4"/>
<dbReference type="SUPFAM" id="SSF55874">
    <property type="entry name" value="ATPase domain of HSP90 chaperone/DNA topoisomerase II/histidine kinase"/>
    <property type="match status" value="1"/>
</dbReference>
<dbReference type="InterPro" id="IPR036890">
    <property type="entry name" value="HATPase_C_sf"/>
</dbReference>
<organism evidence="9">
    <name type="scientific">bioreactor metagenome</name>
    <dbReference type="NCBI Taxonomy" id="1076179"/>
    <lineage>
        <taxon>unclassified sequences</taxon>
        <taxon>metagenomes</taxon>
        <taxon>ecological metagenomes</taxon>
    </lineage>
</organism>
<dbReference type="SUPFAM" id="SSF47384">
    <property type="entry name" value="Homodimeric domain of signal transducing histidine kinase"/>
    <property type="match status" value="1"/>
</dbReference>
<accession>A0A644T3Z4</accession>
<dbReference type="GO" id="GO:0016020">
    <property type="term" value="C:membrane"/>
    <property type="evidence" value="ECO:0007669"/>
    <property type="project" value="InterPro"/>
</dbReference>
<keyword evidence="6" id="KW-1133">Transmembrane helix</keyword>
<dbReference type="Gene3D" id="1.10.287.130">
    <property type="match status" value="1"/>
</dbReference>
<name>A0A644T3Z4_9ZZZZ</name>
<evidence type="ECO:0000256" key="6">
    <source>
        <dbReference type="SAM" id="Phobius"/>
    </source>
</evidence>
<dbReference type="InterPro" id="IPR003594">
    <property type="entry name" value="HATPase_dom"/>
</dbReference>
<evidence type="ECO:0000259" key="7">
    <source>
        <dbReference type="PROSITE" id="PS50109"/>
    </source>
</evidence>
<dbReference type="InterPro" id="IPR003661">
    <property type="entry name" value="HisK_dim/P_dom"/>
</dbReference>
<evidence type="ECO:0000256" key="1">
    <source>
        <dbReference type="ARBA" id="ARBA00000085"/>
    </source>
</evidence>
<dbReference type="PROSITE" id="PS50885">
    <property type="entry name" value="HAMP"/>
    <property type="match status" value="1"/>
</dbReference>
<evidence type="ECO:0000259" key="8">
    <source>
        <dbReference type="PROSITE" id="PS50885"/>
    </source>
</evidence>
<keyword evidence="6" id="KW-0812">Transmembrane</keyword>
<keyword evidence="4 9" id="KW-0808">Transferase</keyword>
<dbReference type="PRINTS" id="PR00344">
    <property type="entry name" value="BCTRLSENSOR"/>
</dbReference>
<dbReference type="CDD" id="cd06225">
    <property type="entry name" value="HAMP"/>
    <property type="match status" value="1"/>
</dbReference>
<dbReference type="InterPro" id="IPR004358">
    <property type="entry name" value="Sig_transdc_His_kin-like_C"/>
</dbReference>
<evidence type="ECO:0000256" key="4">
    <source>
        <dbReference type="ARBA" id="ARBA00022679"/>
    </source>
</evidence>
<dbReference type="PANTHER" id="PTHR43547:SF2">
    <property type="entry name" value="HYBRID SIGNAL TRANSDUCTION HISTIDINE KINASE C"/>
    <property type="match status" value="1"/>
</dbReference>
<keyword evidence="6" id="KW-0472">Membrane</keyword>
<dbReference type="Gene3D" id="3.30.565.10">
    <property type="entry name" value="Histidine kinase-like ATPase, C-terminal domain"/>
    <property type="match status" value="1"/>
</dbReference>
<dbReference type="CDD" id="cd00082">
    <property type="entry name" value="HisKA"/>
    <property type="match status" value="1"/>
</dbReference>
<dbReference type="PANTHER" id="PTHR43547">
    <property type="entry name" value="TWO-COMPONENT HISTIDINE KINASE"/>
    <property type="match status" value="1"/>
</dbReference>
<dbReference type="InterPro" id="IPR003660">
    <property type="entry name" value="HAMP_dom"/>
</dbReference>
<dbReference type="GO" id="GO:0000155">
    <property type="term" value="F:phosphorelay sensor kinase activity"/>
    <property type="evidence" value="ECO:0007669"/>
    <property type="project" value="InterPro"/>
</dbReference>
<reference evidence="9" key="1">
    <citation type="submission" date="2019-08" db="EMBL/GenBank/DDBJ databases">
        <authorList>
            <person name="Kucharzyk K."/>
            <person name="Murdoch R.W."/>
            <person name="Higgins S."/>
            <person name="Loffler F."/>
        </authorList>
    </citation>
    <scope>NUCLEOTIDE SEQUENCE</scope>
</reference>
<dbReference type="Pfam" id="PF00672">
    <property type="entry name" value="HAMP"/>
    <property type="match status" value="1"/>
</dbReference>
<dbReference type="Pfam" id="PF02518">
    <property type="entry name" value="HATPase_c"/>
    <property type="match status" value="1"/>
</dbReference>
<dbReference type="SUPFAM" id="SSF158472">
    <property type="entry name" value="HAMP domain-like"/>
    <property type="match status" value="1"/>
</dbReference>
<feature type="domain" description="Histidine kinase" evidence="7">
    <location>
        <begin position="246"/>
        <end position="459"/>
    </location>
</feature>
<dbReference type="EMBL" id="VSSQ01000015">
    <property type="protein sequence ID" value="MPL61570.1"/>
    <property type="molecule type" value="Genomic_DNA"/>
</dbReference>
<keyword evidence="3" id="KW-0597">Phosphoprotein</keyword>
<keyword evidence="5 9" id="KW-0418">Kinase</keyword>
<evidence type="ECO:0000313" key="9">
    <source>
        <dbReference type="EMBL" id="MPL61570.1"/>
    </source>
</evidence>
<dbReference type="SMART" id="SM00388">
    <property type="entry name" value="HisKA"/>
    <property type="match status" value="1"/>
</dbReference>
<feature type="domain" description="HAMP" evidence="8">
    <location>
        <begin position="186"/>
        <end position="238"/>
    </location>
</feature>
<dbReference type="PROSITE" id="PS50109">
    <property type="entry name" value="HIS_KIN"/>
    <property type="match status" value="1"/>
</dbReference>
<dbReference type="Pfam" id="PF00512">
    <property type="entry name" value="HisKA"/>
    <property type="match status" value="1"/>
</dbReference>
<comment type="caution">
    <text evidence="9">The sequence shown here is derived from an EMBL/GenBank/DDBJ whole genome shotgun (WGS) entry which is preliminary data.</text>
</comment>
<dbReference type="FunFam" id="3.30.565.10:FF:000006">
    <property type="entry name" value="Sensor histidine kinase WalK"/>
    <property type="match status" value="1"/>
</dbReference>
<dbReference type="CDD" id="cd00075">
    <property type="entry name" value="HATPase"/>
    <property type="match status" value="1"/>
</dbReference>
<dbReference type="InterPro" id="IPR005467">
    <property type="entry name" value="His_kinase_dom"/>
</dbReference>
<dbReference type="EC" id="2.7.13.3" evidence="2"/>
<evidence type="ECO:0000256" key="5">
    <source>
        <dbReference type="ARBA" id="ARBA00022777"/>
    </source>
</evidence>
<evidence type="ECO:0000256" key="2">
    <source>
        <dbReference type="ARBA" id="ARBA00012438"/>
    </source>
</evidence>
<dbReference type="SMART" id="SM00387">
    <property type="entry name" value="HATPase_c"/>
    <property type="match status" value="1"/>
</dbReference>
<proteinExistence type="predicted"/>
<sequence>MIHRLQFKLLVSFVAVIAIAMGMVFIFVSHNAQSEFQQFGMQYDEARFGKVEFELNRYYLEHGNWGGIQSLVEQWGNLYDRHIILTDSAHLVVADSENILQGQLYTSYGGRALSVNTLTGGYNQDSGSSPSAGDTLIGTLYIDSATPADAEFPAPASLTPSIERFLFWGGGLALAVALLISWFLSRRILSPVQSIIQATEGLSRGDLSQRVMIADKGELGTMATAFNSMAGELEHSRKLQHNMIADIAHELRTPLSNINGYLEAVQDGVVKPDMPTINTLTEETRLLSRLVNDLQELSLAEIGELRLQKTRSDIRDVIQQSIRAIGRHARTKGIKIKAVLGQSLPLVNIDIQRMGQVFNNLLENAVTHSENGDTITVKAEYLSGFVEISIEDTGEGMPEAELKYVFDRFYRVDKSRSRHTGGSGLGLSIVKGLVEAHGGTIRVSSTAGKGTIFTFKIPA</sequence>
<feature type="transmembrane region" description="Helical" evidence="6">
    <location>
        <begin position="165"/>
        <end position="184"/>
    </location>
</feature>